<dbReference type="InterPro" id="IPR036388">
    <property type="entry name" value="WH-like_DNA-bd_sf"/>
</dbReference>
<dbReference type="EMBL" id="CADIJQ010000001">
    <property type="protein sequence ID" value="CAB3666418.1"/>
    <property type="molecule type" value="Genomic_DNA"/>
</dbReference>
<dbReference type="PANTHER" id="PTHR43132:SF2">
    <property type="entry name" value="ARSENICAL RESISTANCE OPERON REPRESSOR ARSR-RELATED"/>
    <property type="match status" value="1"/>
</dbReference>
<keyword evidence="2" id="KW-0238">DNA-binding</keyword>
<dbReference type="SMART" id="SM00418">
    <property type="entry name" value="HTH_ARSR"/>
    <property type="match status" value="1"/>
</dbReference>
<keyword evidence="6" id="KW-1185">Reference proteome</keyword>
<sequence>MTEDQAVSALAALAHVQRLRVFRALVVAGPEGLTPSVLADQLGVARNALSFHLKELSHAALVTAEQQGRNLIYRAAYPQMNGLLAYLTEHCCQGAPCGPDVSL</sequence>
<evidence type="ECO:0000313" key="6">
    <source>
        <dbReference type="Proteomes" id="UP000494269"/>
    </source>
</evidence>
<dbReference type="InterPro" id="IPR011991">
    <property type="entry name" value="ArsR-like_HTH"/>
</dbReference>
<feature type="domain" description="HTH arsR-type" evidence="4">
    <location>
        <begin position="1"/>
        <end position="95"/>
    </location>
</feature>
<protein>
    <recommendedName>
        <fullName evidence="4">HTH arsR-type domain-containing protein</fullName>
    </recommendedName>
</protein>
<accession>A0A6S6ZG71</accession>
<evidence type="ECO:0000256" key="2">
    <source>
        <dbReference type="ARBA" id="ARBA00023125"/>
    </source>
</evidence>
<dbReference type="InterPro" id="IPR001845">
    <property type="entry name" value="HTH_ArsR_DNA-bd_dom"/>
</dbReference>
<evidence type="ECO:0000259" key="4">
    <source>
        <dbReference type="PROSITE" id="PS50987"/>
    </source>
</evidence>
<dbReference type="Pfam" id="PF12840">
    <property type="entry name" value="HTH_20"/>
    <property type="match status" value="1"/>
</dbReference>
<dbReference type="RefSeq" id="WP_175168906.1">
    <property type="nucleotide sequence ID" value="NZ_CADIJQ010000001.1"/>
</dbReference>
<dbReference type="PROSITE" id="PS50987">
    <property type="entry name" value="HTH_ARSR_2"/>
    <property type="match status" value="1"/>
</dbReference>
<dbReference type="CDD" id="cd00090">
    <property type="entry name" value="HTH_ARSR"/>
    <property type="match status" value="1"/>
</dbReference>
<dbReference type="NCBIfam" id="NF033788">
    <property type="entry name" value="HTH_metalloreg"/>
    <property type="match status" value="1"/>
</dbReference>
<keyword evidence="3" id="KW-0804">Transcription</keyword>
<dbReference type="GO" id="GO:0003700">
    <property type="term" value="F:DNA-binding transcription factor activity"/>
    <property type="evidence" value="ECO:0007669"/>
    <property type="project" value="InterPro"/>
</dbReference>
<reference evidence="5 6" key="1">
    <citation type="submission" date="2020-04" db="EMBL/GenBank/DDBJ databases">
        <authorList>
            <person name="De Canck E."/>
        </authorList>
    </citation>
    <scope>NUCLEOTIDE SEQUENCE [LARGE SCALE GENOMIC DNA]</scope>
    <source>
        <strain evidence="5 6">LMG 3441</strain>
    </source>
</reference>
<dbReference type="InterPro" id="IPR036390">
    <property type="entry name" value="WH_DNA-bd_sf"/>
</dbReference>
<name>A0A6S6ZG71_9BURK</name>
<dbReference type="Gene3D" id="1.10.10.10">
    <property type="entry name" value="Winged helix-like DNA-binding domain superfamily/Winged helix DNA-binding domain"/>
    <property type="match status" value="1"/>
</dbReference>
<dbReference type="SUPFAM" id="SSF46785">
    <property type="entry name" value="Winged helix' DNA-binding domain"/>
    <property type="match status" value="1"/>
</dbReference>
<evidence type="ECO:0000256" key="1">
    <source>
        <dbReference type="ARBA" id="ARBA00023015"/>
    </source>
</evidence>
<dbReference type="PANTHER" id="PTHR43132">
    <property type="entry name" value="ARSENICAL RESISTANCE OPERON REPRESSOR ARSR-RELATED"/>
    <property type="match status" value="1"/>
</dbReference>
<gene>
    <name evidence="5" type="ORF">LMG3441_00834</name>
</gene>
<evidence type="ECO:0000256" key="3">
    <source>
        <dbReference type="ARBA" id="ARBA00023163"/>
    </source>
</evidence>
<dbReference type="InterPro" id="IPR051011">
    <property type="entry name" value="Metal_resp_trans_reg"/>
</dbReference>
<dbReference type="AlphaFoldDB" id="A0A6S6ZG71"/>
<keyword evidence="1" id="KW-0805">Transcription regulation</keyword>
<dbReference type="Proteomes" id="UP000494269">
    <property type="component" value="Unassembled WGS sequence"/>
</dbReference>
<evidence type="ECO:0000313" key="5">
    <source>
        <dbReference type="EMBL" id="CAB3666418.1"/>
    </source>
</evidence>
<organism evidence="5 6">
    <name type="scientific">Achromobacter kerstersii</name>
    <dbReference type="NCBI Taxonomy" id="1353890"/>
    <lineage>
        <taxon>Bacteria</taxon>
        <taxon>Pseudomonadati</taxon>
        <taxon>Pseudomonadota</taxon>
        <taxon>Betaproteobacteria</taxon>
        <taxon>Burkholderiales</taxon>
        <taxon>Alcaligenaceae</taxon>
        <taxon>Achromobacter</taxon>
    </lineage>
</organism>
<proteinExistence type="predicted"/>
<dbReference type="GO" id="GO:0003677">
    <property type="term" value="F:DNA binding"/>
    <property type="evidence" value="ECO:0007669"/>
    <property type="project" value="UniProtKB-KW"/>
</dbReference>